<accession>A0AAD0PVW1</accession>
<sequence>MLKMPCLTKIGTIDVPVALKTLILELSQQTTREGVFGVTALKHSRWHDGQKFLHEQLGLSVPHQMEECFQHTALFRSQPLEMHCDDQIDSKYGVMVMIDVPEGAYLRYWRSEPIPIRTGDVISIRYWQMHELHLERQEDRLLWLTVDFERARPDADCLWRNALNEAQHQSQGLS</sequence>
<dbReference type="Proteomes" id="UP000006426">
    <property type="component" value="Plasmid pmppla107"/>
</dbReference>
<proteinExistence type="predicted"/>
<reference evidence="1 2" key="1">
    <citation type="journal article" date="2011" name="PLoS Pathog.">
        <title>Dynamic evolution of pathogenicity revealed by sequencing and comparative genomics of 19 Pseudomonas syringae isolates.</title>
        <authorList>
            <person name="Baltrus D.A."/>
            <person name="Nishimura M.T."/>
            <person name="Romanchuk A."/>
            <person name="Chang J.H."/>
            <person name="Mukhtar M.S."/>
            <person name="Cherkis K."/>
            <person name="Roach J."/>
            <person name="Grant S.R."/>
            <person name="Jones C.D."/>
            <person name="Dangl J.L."/>
        </authorList>
    </citation>
    <scope>NUCLEOTIDE SEQUENCE [LARGE SCALE GENOMIC DNA]</scope>
    <source>
        <strain evidence="1 2">M301315</strain>
    </source>
</reference>
<dbReference type="AlphaFoldDB" id="A0AAD0PVW1"/>
<name>A0AAD0PVW1_PSEAV</name>
<evidence type="ECO:0000313" key="1">
    <source>
        <dbReference type="EMBL" id="AXH59713.1"/>
    </source>
</evidence>
<dbReference type="RefSeq" id="WP_054068213.1">
    <property type="nucleotide sequence ID" value="NZ_CP031226.1"/>
</dbReference>
<dbReference type="EMBL" id="CP031226">
    <property type="protein sequence ID" value="AXH59713.1"/>
    <property type="molecule type" value="Genomic_DNA"/>
</dbReference>
<organism evidence="1 2">
    <name type="scientific">Pseudomonas amygdali pv. lachrymans str. M301315</name>
    <dbReference type="NCBI Taxonomy" id="629260"/>
    <lineage>
        <taxon>Bacteria</taxon>
        <taxon>Pseudomonadati</taxon>
        <taxon>Pseudomonadota</taxon>
        <taxon>Gammaproteobacteria</taxon>
        <taxon>Pseudomonadales</taxon>
        <taxon>Pseudomonadaceae</taxon>
        <taxon>Pseudomonas</taxon>
        <taxon>Pseudomonas amygdali</taxon>
    </lineage>
</organism>
<protein>
    <submittedName>
        <fullName evidence="1">Uncharacterized protein</fullName>
    </submittedName>
</protein>
<geneLocation type="plasmid" evidence="2">
    <name>pmppla107</name>
</geneLocation>
<evidence type="ECO:0000313" key="2">
    <source>
        <dbReference type="Proteomes" id="UP000006426"/>
    </source>
</evidence>
<gene>
    <name evidence="1" type="ORF">PLA107_031315</name>
</gene>
<keyword evidence="1" id="KW-0614">Plasmid</keyword>